<accession>A0A656QGC1</accession>
<reference evidence="8 9" key="1">
    <citation type="submission" date="2014-03" db="EMBL/GenBank/DDBJ databases">
        <title>Draft Genome Sequences of Four Burkholderia Strains.</title>
        <authorList>
            <person name="Liu X.Y."/>
            <person name="Li C.X."/>
            <person name="Xu J.H."/>
        </authorList>
    </citation>
    <scope>NUCLEOTIDE SEQUENCE [LARGE SCALE GENOMIC DNA]</scope>
    <source>
        <strain evidence="8 9">OP-1</strain>
    </source>
</reference>
<dbReference type="EMBL" id="JFHD01000037">
    <property type="protein sequence ID" value="KDR26171.1"/>
    <property type="molecule type" value="Genomic_DNA"/>
</dbReference>
<dbReference type="SUPFAM" id="SSF52540">
    <property type="entry name" value="P-loop containing nucleoside triphosphate hydrolases"/>
    <property type="match status" value="1"/>
</dbReference>
<feature type="region of interest" description="Disordered" evidence="6">
    <location>
        <begin position="476"/>
        <end position="497"/>
    </location>
</feature>
<keyword evidence="2" id="KW-1003">Cell membrane</keyword>
<evidence type="ECO:0000256" key="2">
    <source>
        <dbReference type="ARBA" id="ARBA00022475"/>
    </source>
</evidence>
<dbReference type="Proteomes" id="UP000027451">
    <property type="component" value="Unassembled WGS sequence"/>
</dbReference>
<name>A0A656QGC1_9BURK</name>
<sequence>MQKHEAENATLLFGVSLPIAGWLAGTYAADVPLRPLPEALTAALHMTPHNPLLASGVVLGLGLAATTAYLLHEYGDDGFRGARYHRWLRGARMANWHGVKQQVKAANRRENRRLRSELKRAAALEPKAGASSLGSKARAADLPPIMIGRMPMPLHLENRNTLICATIGAGKSVAMECMIASAVKRRDKMAVVDPNGTFYSKFSFPGDIILNPFDQRSAGWTLFNEIRGVHDFDRMARSIIPPQLDPTDEQWCAYTRDVLADTMRKLVETNNPDQDTLVNLLVREDGEVIQAFLTNTDSQGYFRENAEKAVASIQFMMNKYVRPLRFMSKGEFSLYRWVHDPNAGNLFITWREDMRTTQRPLVATWIDTICATIMSIPDSVVPLARRLWLFLDELESLGKLESFVPAATKGRKHGLRMAASIQDWAQLDETYGKDAARTLLGCFRNYLIFGGSNALNTDKASEILGKHQVERVQITTNAGGGAGGGGGGRSRNVVTSPPEPVVMDSEISFLKDLEGYVMFGEDFPIAKIRLPYVKYPHRATAIEIK</sequence>
<gene>
    <name evidence="8" type="ORF">BG60_23860</name>
</gene>
<protein>
    <submittedName>
        <fullName evidence="8">TrwB protein</fullName>
    </submittedName>
</protein>
<comment type="caution">
    <text evidence="8">The sequence shown here is derived from an EMBL/GenBank/DDBJ whole genome shotgun (WGS) entry which is preliminary data.</text>
</comment>
<dbReference type="RefSeq" id="WP_008345279.1">
    <property type="nucleotide sequence ID" value="NZ_JFHD01000037.1"/>
</dbReference>
<comment type="subcellular location">
    <subcellularLocation>
        <location evidence="1">Cell membrane</location>
        <topology evidence="1">Multi-pass membrane protein</topology>
    </subcellularLocation>
</comment>
<dbReference type="InterPro" id="IPR027417">
    <property type="entry name" value="P-loop_NTPase"/>
</dbReference>
<evidence type="ECO:0000256" key="6">
    <source>
        <dbReference type="SAM" id="MobiDB-lite"/>
    </source>
</evidence>
<keyword evidence="4" id="KW-1133">Transmembrane helix</keyword>
<evidence type="ECO:0000256" key="3">
    <source>
        <dbReference type="ARBA" id="ARBA00022692"/>
    </source>
</evidence>
<dbReference type="GO" id="GO:0005886">
    <property type="term" value="C:plasma membrane"/>
    <property type="evidence" value="ECO:0007669"/>
    <property type="project" value="UniProtKB-SubCell"/>
</dbReference>
<evidence type="ECO:0000256" key="5">
    <source>
        <dbReference type="ARBA" id="ARBA00023136"/>
    </source>
</evidence>
<organism evidence="8 9">
    <name type="scientific">Caballeronia zhejiangensis</name>
    <dbReference type="NCBI Taxonomy" id="871203"/>
    <lineage>
        <taxon>Bacteria</taxon>
        <taxon>Pseudomonadati</taxon>
        <taxon>Pseudomonadota</taxon>
        <taxon>Betaproteobacteria</taxon>
        <taxon>Burkholderiales</taxon>
        <taxon>Burkholderiaceae</taxon>
        <taxon>Caballeronia</taxon>
    </lineage>
</organism>
<dbReference type="Gene3D" id="3.40.50.300">
    <property type="entry name" value="P-loop containing nucleotide triphosphate hydrolases"/>
    <property type="match status" value="2"/>
</dbReference>
<keyword evidence="9" id="KW-1185">Reference proteome</keyword>
<dbReference type="InterPro" id="IPR051539">
    <property type="entry name" value="T4SS-coupling_protein"/>
</dbReference>
<dbReference type="OrthoDB" id="9803543at2"/>
<dbReference type="CDD" id="cd01127">
    <property type="entry name" value="TrwB_TraG_TraD_VirD4"/>
    <property type="match status" value="1"/>
</dbReference>
<dbReference type="PANTHER" id="PTHR37937:SF1">
    <property type="entry name" value="CONJUGATIVE TRANSFER: DNA TRANSPORT"/>
    <property type="match status" value="1"/>
</dbReference>
<evidence type="ECO:0000313" key="8">
    <source>
        <dbReference type="EMBL" id="KDR26171.1"/>
    </source>
</evidence>
<evidence type="ECO:0000259" key="7">
    <source>
        <dbReference type="Pfam" id="PF10412"/>
    </source>
</evidence>
<evidence type="ECO:0000313" key="9">
    <source>
        <dbReference type="Proteomes" id="UP000027451"/>
    </source>
</evidence>
<feature type="domain" description="Type IV secretion system coupling protein TraD DNA-binding" evidence="7">
    <location>
        <begin position="145"/>
        <end position="531"/>
    </location>
</feature>
<dbReference type="AlphaFoldDB" id="A0A656QGC1"/>
<evidence type="ECO:0000256" key="4">
    <source>
        <dbReference type="ARBA" id="ARBA00022989"/>
    </source>
</evidence>
<dbReference type="Pfam" id="PF10412">
    <property type="entry name" value="TrwB_AAD_bind"/>
    <property type="match status" value="1"/>
</dbReference>
<evidence type="ECO:0000256" key="1">
    <source>
        <dbReference type="ARBA" id="ARBA00004651"/>
    </source>
</evidence>
<keyword evidence="5" id="KW-0472">Membrane</keyword>
<keyword evidence="3" id="KW-0812">Transmembrane</keyword>
<feature type="compositionally biased region" description="Gly residues" evidence="6">
    <location>
        <begin position="478"/>
        <end position="489"/>
    </location>
</feature>
<dbReference type="PANTHER" id="PTHR37937">
    <property type="entry name" value="CONJUGATIVE TRANSFER: DNA TRANSPORT"/>
    <property type="match status" value="1"/>
</dbReference>
<dbReference type="InterPro" id="IPR019476">
    <property type="entry name" value="T4SS_TraD_DNA-bd"/>
</dbReference>
<proteinExistence type="predicted"/>